<dbReference type="AlphaFoldDB" id="A0A916IYX4"/>
<organism evidence="3 4">
    <name type="scientific">Cupriavidus yeoncheonensis</name>
    <dbReference type="NCBI Taxonomy" id="1462994"/>
    <lineage>
        <taxon>Bacteria</taxon>
        <taxon>Pseudomonadati</taxon>
        <taxon>Pseudomonadota</taxon>
        <taxon>Betaproteobacteria</taxon>
        <taxon>Burkholderiales</taxon>
        <taxon>Burkholderiaceae</taxon>
        <taxon>Cupriavidus</taxon>
    </lineage>
</organism>
<accession>A0A916IYX4</accession>
<dbReference type="EC" id="4.2.1.17" evidence="3"/>
<keyword evidence="3" id="KW-0456">Lyase</keyword>
<dbReference type="PANTHER" id="PTHR43802:SF1">
    <property type="entry name" value="IP11341P-RELATED"/>
    <property type="match status" value="1"/>
</dbReference>
<name>A0A916IYX4_9BURK</name>
<evidence type="ECO:0000256" key="2">
    <source>
        <dbReference type="RuleBase" id="RU003707"/>
    </source>
</evidence>
<dbReference type="GO" id="GO:0004300">
    <property type="term" value="F:enoyl-CoA hydratase activity"/>
    <property type="evidence" value="ECO:0007669"/>
    <property type="project" value="UniProtKB-EC"/>
</dbReference>
<dbReference type="InterPro" id="IPR029045">
    <property type="entry name" value="ClpP/crotonase-like_dom_sf"/>
</dbReference>
<keyword evidence="4" id="KW-1185">Reference proteome</keyword>
<dbReference type="InterPro" id="IPR018376">
    <property type="entry name" value="Enoyl-CoA_hyd/isom_CS"/>
</dbReference>
<gene>
    <name evidence="3" type="primary">fadB_3</name>
    <name evidence="3" type="ORF">LMG31506_03736</name>
</gene>
<dbReference type="Gene3D" id="3.90.226.10">
    <property type="entry name" value="2-enoyl-CoA Hydratase, Chain A, domain 1"/>
    <property type="match status" value="1"/>
</dbReference>
<dbReference type="Proteomes" id="UP000672934">
    <property type="component" value="Unassembled WGS sequence"/>
</dbReference>
<evidence type="ECO:0000313" key="3">
    <source>
        <dbReference type="EMBL" id="CAG2148066.1"/>
    </source>
</evidence>
<protein>
    <submittedName>
        <fullName evidence="3">Enoyl-CoA hydratase</fullName>
        <ecNumber evidence="3">4.2.1.17</ecNumber>
    </submittedName>
</protein>
<comment type="caution">
    <text evidence="3">The sequence shown here is derived from an EMBL/GenBank/DDBJ whole genome shotgun (WGS) entry which is preliminary data.</text>
</comment>
<dbReference type="Pfam" id="PF00378">
    <property type="entry name" value="ECH_1"/>
    <property type="match status" value="1"/>
</dbReference>
<dbReference type="CDD" id="cd06558">
    <property type="entry name" value="crotonase-like"/>
    <property type="match status" value="1"/>
</dbReference>
<reference evidence="3" key="1">
    <citation type="submission" date="2021-03" db="EMBL/GenBank/DDBJ databases">
        <authorList>
            <person name="Peeters C."/>
        </authorList>
    </citation>
    <scope>NUCLEOTIDE SEQUENCE</scope>
    <source>
        <strain evidence="3">LMG 31506</strain>
    </source>
</reference>
<dbReference type="InterPro" id="IPR001753">
    <property type="entry name" value="Enoyl-CoA_hydra/iso"/>
</dbReference>
<dbReference type="PANTHER" id="PTHR43802">
    <property type="entry name" value="ENOYL-COA HYDRATASE"/>
    <property type="match status" value="1"/>
</dbReference>
<proteinExistence type="inferred from homology"/>
<comment type="similarity">
    <text evidence="1 2">Belongs to the enoyl-CoA hydratase/isomerase family.</text>
</comment>
<dbReference type="PROSITE" id="PS00166">
    <property type="entry name" value="ENOYL_COA_HYDRATASE"/>
    <property type="match status" value="1"/>
</dbReference>
<dbReference type="EMBL" id="CAJPUY010000013">
    <property type="protein sequence ID" value="CAG2148066.1"/>
    <property type="molecule type" value="Genomic_DNA"/>
</dbReference>
<evidence type="ECO:0000256" key="1">
    <source>
        <dbReference type="ARBA" id="ARBA00005254"/>
    </source>
</evidence>
<dbReference type="SUPFAM" id="SSF52096">
    <property type="entry name" value="ClpP/crotonase"/>
    <property type="match status" value="1"/>
</dbReference>
<sequence>MQPHQDSRDIAVRHDGHVAIVELVRPPHNYFDEALIHDLVAIFERLDDDASCRVIVLAAQGKAFCAGADFTGGPTDPQMPRRLYKHAVRLFRTRKPIVAAVHGPAIGGGVGLALVADFRVTCDAARFAVNFNRLGIHPGFGLSVTLPRLLGVQQATKLLFTGRRITGREAVEIGLADVLAPDDAVLEHAVMFAQDIAASAPLAVMSTRATLRQGLADAVSGAVDREASEQEWQVRTADFAEGVAATAARRAAVFVGK</sequence>
<evidence type="ECO:0000313" key="4">
    <source>
        <dbReference type="Proteomes" id="UP000672934"/>
    </source>
</evidence>
<dbReference type="RefSeq" id="WP_211948661.1">
    <property type="nucleotide sequence ID" value="NZ_CAJPUY010000013.1"/>
</dbReference>